<dbReference type="EMBL" id="CP159373">
    <property type="protein sequence ID" value="XCN71308.1"/>
    <property type="molecule type" value="Genomic_DNA"/>
</dbReference>
<evidence type="ECO:0000256" key="1">
    <source>
        <dbReference type="SAM" id="Phobius"/>
    </source>
</evidence>
<keyword evidence="1" id="KW-1133">Transmembrane helix</keyword>
<gene>
    <name evidence="2" type="ORF">Q3M24_13410</name>
</gene>
<proteinExistence type="predicted"/>
<keyword evidence="1" id="KW-0472">Membrane</keyword>
<organism evidence="2">
    <name type="scientific">Candidatus Electrothrix aestuarii</name>
    <dbReference type="NCBI Taxonomy" id="3062594"/>
    <lineage>
        <taxon>Bacteria</taxon>
        <taxon>Pseudomonadati</taxon>
        <taxon>Thermodesulfobacteriota</taxon>
        <taxon>Desulfobulbia</taxon>
        <taxon>Desulfobulbales</taxon>
        <taxon>Desulfobulbaceae</taxon>
        <taxon>Candidatus Electrothrix</taxon>
    </lineage>
</organism>
<feature type="transmembrane region" description="Helical" evidence="1">
    <location>
        <begin position="473"/>
        <end position="490"/>
    </location>
</feature>
<dbReference type="AlphaFoldDB" id="A0AAU8LQU5"/>
<sequence length="514" mass="59221">MSKREETASFHLTLFAVYKRVDKHPEPTFLYTNREGESRNLPFLQPEEDNRKAVKSALHRLQPLARRIFSADRHVFYSLPKELADALGQVWHLGNDELPLRFTGAGGVRMEEDYLLLYLEVQPHLPVMNTKALAETSVRLCNRLSYAGQLHGPAKKVNIPKNSLLTRSFRDEKDEQVAQRHFQGNSSKETLEQPLIKGLLGETLALEDMFATIAGPGWESMLGDRFLLNSLLVTPTDEEVPECNSREQDDLIRRARGMSWSYHPPAAEDLAGHVIPVRTFRNILFMAANEGVAGHVKPAPGQDFLCHQFSARYRTEYMLLFILAVYQHYRLAAMLYTCVQGIEEQGGKGDKGEGGDMEYLRWLRKELVLHELQYINTQPAFLTNYQQYYCGLRQGLHTEALVVKLRHTLTELDILLAAEEQRREEREQHAKKAQKRRDENAKMLLAMIAEAFALPYYLYSFLVHAFHLKEDGWCIWVALAFTGLVTWTVVNNTWRMMRGKEPWSAVQRLFQRES</sequence>
<accession>A0AAU8LQU5</accession>
<dbReference type="KEGG" id="eaj:Q3M24_13410"/>
<protein>
    <submittedName>
        <fullName evidence="2">Uncharacterized protein</fullName>
    </submittedName>
</protein>
<reference evidence="2" key="2">
    <citation type="submission" date="2024-06" db="EMBL/GenBank/DDBJ databases">
        <authorList>
            <person name="Plum-Jensen L.E."/>
            <person name="Schramm A."/>
            <person name="Marshall I.P.G."/>
        </authorList>
    </citation>
    <scope>NUCLEOTIDE SEQUENCE</scope>
    <source>
        <strain evidence="2">Rat1</strain>
    </source>
</reference>
<reference evidence="2" key="1">
    <citation type="journal article" date="2024" name="Syst. Appl. Microbiol.">
        <title>First single-strain enrichments of Electrothrix cable bacteria, description of E. aestuarii sp. nov. and E. rattekaaiensis sp. nov., and proposal of a cable bacteria taxonomy following the rules of the SeqCode.</title>
        <authorList>
            <person name="Plum-Jensen L.E."/>
            <person name="Schramm A."/>
            <person name="Marshall I.P.G."/>
        </authorList>
    </citation>
    <scope>NUCLEOTIDE SEQUENCE</scope>
    <source>
        <strain evidence="2">Rat1</strain>
    </source>
</reference>
<name>A0AAU8LQU5_9BACT</name>
<keyword evidence="1" id="KW-0812">Transmembrane</keyword>
<evidence type="ECO:0000313" key="2">
    <source>
        <dbReference type="EMBL" id="XCN71308.1"/>
    </source>
</evidence>
<feature type="transmembrane region" description="Helical" evidence="1">
    <location>
        <begin position="444"/>
        <end position="467"/>
    </location>
</feature>